<feature type="compositionally biased region" description="Basic and acidic residues" evidence="5">
    <location>
        <begin position="8"/>
        <end position="19"/>
    </location>
</feature>
<feature type="region of interest" description="Disordered" evidence="5">
    <location>
        <begin position="881"/>
        <end position="908"/>
    </location>
</feature>
<keyword evidence="1" id="KW-0479">Metal-binding</keyword>
<dbReference type="Proteomes" id="UP001590951">
    <property type="component" value="Unassembled WGS sequence"/>
</dbReference>
<dbReference type="SMART" id="SM00184">
    <property type="entry name" value="RING"/>
    <property type="match status" value="1"/>
</dbReference>
<feature type="compositionally biased region" description="Polar residues" evidence="5">
    <location>
        <begin position="891"/>
        <end position="908"/>
    </location>
</feature>
<gene>
    <name evidence="7" type="ORF">ABVK25_009163</name>
</gene>
<dbReference type="CDD" id="cd16461">
    <property type="entry name" value="RING-H2_EL5-like"/>
    <property type="match status" value="1"/>
</dbReference>
<evidence type="ECO:0000256" key="5">
    <source>
        <dbReference type="SAM" id="MobiDB-lite"/>
    </source>
</evidence>
<evidence type="ECO:0000259" key="6">
    <source>
        <dbReference type="PROSITE" id="PS50089"/>
    </source>
</evidence>
<organism evidence="7 8">
    <name type="scientific">Lepraria finkii</name>
    <dbReference type="NCBI Taxonomy" id="1340010"/>
    <lineage>
        <taxon>Eukaryota</taxon>
        <taxon>Fungi</taxon>
        <taxon>Dikarya</taxon>
        <taxon>Ascomycota</taxon>
        <taxon>Pezizomycotina</taxon>
        <taxon>Lecanoromycetes</taxon>
        <taxon>OSLEUM clade</taxon>
        <taxon>Lecanoromycetidae</taxon>
        <taxon>Lecanorales</taxon>
        <taxon>Lecanorineae</taxon>
        <taxon>Stereocaulaceae</taxon>
        <taxon>Lepraria</taxon>
    </lineage>
</organism>
<reference evidence="7 8" key="1">
    <citation type="submission" date="2024-09" db="EMBL/GenBank/DDBJ databases">
        <title>Rethinking Asexuality: The Enigmatic Case of Functional Sexual Genes in Lepraria (Stereocaulaceae).</title>
        <authorList>
            <person name="Doellman M."/>
            <person name="Sun Y."/>
            <person name="Barcenas-Pena A."/>
            <person name="Lumbsch H.T."/>
            <person name="Grewe F."/>
        </authorList>
    </citation>
    <scope>NUCLEOTIDE SEQUENCE [LARGE SCALE GENOMIC DNA]</scope>
    <source>
        <strain evidence="7 8">Grewe 0041</strain>
    </source>
</reference>
<evidence type="ECO:0000256" key="1">
    <source>
        <dbReference type="ARBA" id="ARBA00022723"/>
    </source>
</evidence>
<dbReference type="InterPro" id="IPR001841">
    <property type="entry name" value="Znf_RING"/>
</dbReference>
<evidence type="ECO:0000256" key="4">
    <source>
        <dbReference type="PROSITE-ProRule" id="PRU00175"/>
    </source>
</evidence>
<accession>A0ABR4B0S9</accession>
<dbReference type="Pfam" id="PF13639">
    <property type="entry name" value="zf-RING_2"/>
    <property type="match status" value="1"/>
</dbReference>
<comment type="caution">
    <text evidence="7">The sequence shown here is derived from an EMBL/GenBank/DDBJ whole genome shotgun (WGS) entry which is preliminary data.</text>
</comment>
<dbReference type="Gene3D" id="3.30.40.10">
    <property type="entry name" value="Zinc/RING finger domain, C3HC4 (zinc finger)"/>
    <property type="match status" value="1"/>
</dbReference>
<feature type="region of interest" description="Disordered" evidence="5">
    <location>
        <begin position="278"/>
        <end position="313"/>
    </location>
</feature>
<dbReference type="PROSITE" id="PS50089">
    <property type="entry name" value="ZF_RING_2"/>
    <property type="match status" value="1"/>
</dbReference>
<feature type="compositionally biased region" description="Basic and acidic residues" evidence="5">
    <location>
        <begin position="458"/>
        <end position="467"/>
    </location>
</feature>
<feature type="compositionally biased region" description="Polar residues" evidence="5">
    <location>
        <begin position="173"/>
        <end position="186"/>
    </location>
</feature>
<dbReference type="SUPFAM" id="SSF57850">
    <property type="entry name" value="RING/U-box"/>
    <property type="match status" value="1"/>
</dbReference>
<feature type="compositionally biased region" description="Low complexity" evidence="5">
    <location>
        <begin position="648"/>
        <end position="671"/>
    </location>
</feature>
<evidence type="ECO:0000256" key="2">
    <source>
        <dbReference type="ARBA" id="ARBA00022771"/>
    </source>
</evidence>
<feature type="region of interest" description="Disordered" evidence="5">
    <location>
        <begin position="452"/>
        <end position="472"/>
    </location>
</feature>
<feature type="domain" description="RING-type" evidence="6">
    <location>
        <begin position="836"/>
        <end position="879"/>
    </location>
</feature>
<name>A0ABR4B0S9_9LECA</name>
<dbReference type="PANTHER" id="PTHR45969">
    <property type="entry name" value="RING ZINC FINGER PROTEIN-RELATED"/>
    <property type="match status" value="1"/>
</dbReference>
<keyword evidence="2 4" id="KW-0863">Zinc-finger</keyword>
<feature type="region of interest" description="Disordered" evidence="5">
    <location>
        <begin position="576"/>
        <end position="677"/>
    </location>
</feature>
<dbReference type="InterPro" id="IPR013083">
    <property type="entry name" value="Znf_RING/FYVE/PHD"/>
</dbReference>
<evidence type="ECO:0000313" key="7">
    <source>
        <dbReference type="EMBL" id="KAL2050494.1"/>
    </source>
</evidence>
<feature type="region of interest" description="Disordered" evidence="5">
    <location>
        <begin position="1"/>
        <end position="90"/>
    </location>
</feature>
<feature type="compositionally biased region" description="Polar residues" evidence="5">
    <location>
        <begin position="609"/>
        <end position="628"/>
    </location>
</feature>
<feature type="compositionally biased region" description="Basic and acidic residues" evidence="5">
    <location>
        <begin position="709"/>
        <end position="721"/>
    </location>
</feature>
<evidence type="ECO:0000313" key="8">
    <source>
        <dbReference type="Proteomes" id="UP001590951"/>
    </source>
</evidence>
<protein>
    <recommendedName>
        <fullName evidence="6">RING-type domain-containing protein</fullName>
    </recommendedName>
</protein>
<feature type="compositionally biased region" description="Polar residues" evidence="5">
    <location>
        <begin position="20"/>
        <end position="79"/>
    </location>
</feature>
<sequence>MGQSASTQREEFHNRDSRRLSQLLQDRNSRNGTTSRFWTPGQQVTDQSVPAPSLVSSPQDSHSSQPLTTFSRQISTQSIPVLRDGAGNSRHISTRDDVFYEQHEERPPAHMGDLGVPDGQITHITASPMPRRSSRISNRFSSLVMPRYSTNETPGDGEQDHGEGRSWRRRLSNTEPLGTTPENQGHSSRRLSIFGSLSPRFSTAPRLRRTRERAPISRPFPLTPDGSLPPPGFTASTLREALPTRPISTDDPTSPSRFRSIRDSSRLSRVRRSVSSPFEAFLPTSQRAQDPIEEIIPPPPRPQRGTPTHDADFRLSSLDLTDPSIDVGSQLDPAPSANRESRFSVIPTVSESPERAVSWAEGPSWTERWSERGSVGRREGRRMPNMLRGRSSRLIRRENEGPLPRILHLAATAIAAQLSGTPEQPVPDMQSIGPGDLDGSLQNLFRTLQNASNLTGDGHAHDDHDPARPAGTLPPLNFLRVFRFVSQGSNNAASQIERPSRASAEGQAASNEDTPEDPDGRTVTLVVVGVRSVPSDRIGHEDTATLEPSLDSLLNLPAVPPSTNALRNGTGSLLRHANGRSRFSHRRRASIPGLITFPANYDSQRHQRTLSTSSRQGSGDATPVTGSATPLVISESPAGPHPPPSTPAEPALSAYSSASTTPSRRPSSASAIQQPFIPSRDAATQHLREAGILASDERGDQTSRVQQRRRSDSEFARHRDLGAGAARRNGVVEPDEVDTGDAPASGSRSWLIYVVGTNLSEDHPALTTPSLFTDNPTYEDMLLLSSLLGPAKPSVASREDVASALGTYRVEKSVDALIAAATEGINQIRIGPNERCLVCLEDYQAEEELRQLTKCSHMFHRECIDQWLTIGRNSCPLCRGQGVDEKKDRQPTQPERSQPSAGLSGVAS</sequence>
<feature type="region of interest" description="Disordered" evidence="5">
    <location>
        <begin position="690"/>
        <end position="743"/>
    </location>
</feature>
<feature type="region of interest" description="Disordered" evidence="5">
    <location>
        <begin position="490"/>
        <end position="521"/>
    </location>
</feature>
<dbReference type="PANTHER" id="PTHR45969:SF69">
    <property type="entry name" value="FINGER DOMAIN PROTEIN, PUTATIVE (AFU_ORTHOLOGUE AFUA_3G12190)-RELATED"/>
    <property type="match status" value="1"/>
</dbReference>
<evidence type="ECO:0000256" key="3">
    <source>
        <dbReference type="ARBA" id="ARBA00022833"/>
    </source>
</evidence>
<feature type="compositionally biased region" description="Basic residues" evidence="5">
    <location>
        <begin position="577"/>
        <end position="589"/>
    </location>
</feature>
<feature type="region of interest" description="Disordered" evidence="5">
    <location>
        <begin position="148"/>
        <end position="266"/>
    </location>
</feature>
<keyword evidence="3" id="KW-0862">Zinc</keyword>
<proteinExistence type="predicted"/>
<dbReference type="EMBL" id="JBHFEH010000046">
    <property type="protein sequence ID" value="KAL2050494.1"/>
    <property type="molecule type" value="Genomic_DNA"/>
</dbReference>
<keyword evidence="8" id="KW-1185">Reference proteome</keyword>